<organism evidence="1 2">
    <name type="scientific">Microdochium trichocladiopsis</name>
    <dbReference type="NCBI Taxonomy" id="1682393"/>
    <lineage>
        <taxon>Eukaryota</taxon>
        <taxon>Fungi</taxon>
        <taxon>Dikarya</taxon>
        <taxon>Ascomycota</taxon>
        <taxon>Pezizomycotina</taxon>
        <taxon>Sordariomycetes</taxon>
        <taxon>Xylariomycetidae</taxon>
        <taxon>Xylariales</taxon>
        <taxon>Microdochiaceae</taxon>
        <taxon>Microdochium</taxon>
    </lineage>
</organism>
<evidence type="ECO:0000313" key="1">
    <source>
        <dbReference type="EMBL" id="KAH7024856.1"/>
    </source>
</evidence>
<comment type="caution">
    <text evidence="1">The sequence shown here is derived from an EMBL/GenBank/DDBJ whole genome shotgun (WGS) entry which is preliminary data.</text>
</comment>
<protein>
    <submittedName>
        <fullName evidence="1">Uncharacterized protein</fullName>
    </submittedName>
</protein>
<dbReference type="AlphaFoldDB" id="A0A9P8XXX8"/>
<gene>
    <name evidence="1" type="ORF">B0I36DRAFT_332126</name>
</gene>
<dbReference type="EMBL" id="JAGTJQ010000009">
    <property type="protein sequence ID" value="KAH7024856.1"/>
    <property type="molecule type" value="Genomic_DNA"/>
</dbReference>
<evidence type="ECO:0000313" key="2">
    <source>
        <dbReference type="Proteomes" id="UP000756346"/>
    </source>
</evidence>
<accession>A0A9P8XXX8</accession>
<keyword evidence="2" id="KW-1185">Reference proteome</keyword>
<name>A0A9P8XXX8_9PEZI</name>
<proteinExistence type="predicted"/>
<dbReference type="Proteomes" id="UP000756346">
    <property type="component" value="Unassembled WGS sequence"/>
</dbReference>
<dbReference type="OrthoDB" id="4787534at2759"/>
<sequence length="271" mass="30375">MQWRNQNIKWHGAKGASPDILEFEARRIGRVLACCSFPDATVDIIDKFAYMLQKVARPEDETKETSSAQTYRPTVRQDVCETYADFETVFSMVTSKSSLLSILVDPPLKSYDARLFDYLRNPGEDLWSDLQAAVRRAPGAHTPRSRATLRRAEIVAEALRGKSLIVLDDGRSGMCDNRVRVGDVVVLADAFRCCLLLRPTDTGRLRGETSNGIEDGQENLAHVGSRYRFVDCPPVMQGLTGALIYEWGSFDGLPEIVYETIHLIWAITTRA</sequence>
<reference evidence="1" key="1">
    <citation type="journal article" date="2021" name="Nat. Commun.">
        <title>Genetic determinants of endophytism in the Arabidopsis root mycobiome.</title>
        <authorList>
            <person name="Mesny F."/>
            <person name="Miyauchi S."/>
            <person name="Thiergart T."/>
            <person name="Pickel B."/>
            <person name="Atanasova L."/>
            <person name="Karlsson M."/>
            <person name="Huettel B."/>
            <person name="Barry K.W."/>
            <person name="Haridas S."/>
            <person name="Chen C."/>
            <person name="Bauer D."/>
            <person name="Andreopoulos W."/>
            <person name="Pangilinan J."/>
            <person name="LaButti K."/>
            <person name="Riley R."/>
            <person name="Lipzen A."/>
            <person name="Clum A."/>
            <person name="Drula E."/>
            <person name="Henrissat B."/>
            <person name="Kohler A."/>
            <person name="Grigoriev I.V."/>
            <person name="Martin F.M."/>
            <person name="Hacquard S."/>
        </authorList>
    </citation>
    <scope>NUCLEOTIDE SEQUENCE</scope>
    <source>
        <strain evidence="1">MPI-CAGE-CH-0230</strain>
    </source>
</reference>
<dbReference type="RefSeq" id="XP_046008404.1">
    <property type="nucleotide sequence ID" value="XM_046155065.1"/>
</dbReference>
<dbReference type="GeneID" id="70184611"/>